<name>A0A9N7Z861_PLEPL</name>
<dbReference type="EMBL" id="CADEAL010004199">
    <property type="protein sequence ID" value="CAB1454096.1"/>
    <property type="molecule type" value="Genomic_DNA"/>
</dbReference>
<reference evidence="1" key="1">
    <citation type="submission" date="2020-03" db="EMBL/GenBank/DDBJ databases">
        <authorList>
            <person name="Weist P."/>
        </authorList>
    </citation>
    <scope>NUCLEOTIDE SEQUENCE</scope>
</reference>
<protein>
    <submittedName>
        <fullName evidence="1">Uncharacterized protein</fullName>
    </submittedName>
</protein>
<dbReference type="AlphaFoldDB" id="A0A9N7Z861"/>
<evidence type="ECO:0000313" key="2">
    <source>
        <dbReference type="Proteomes" id="UP001153269"/>
    </source>
</evidence>
<evidence type="ECO:0000313" key="1">
    <source>
        <dbReference type="EMBL" id="CAB1454096.1"/>
    </source>
</evidence>
<comment type="caution">
    <text evidence="1">The sequence shown here is derived from an EMBL/GenBank/DDBJ whole genome shotgun (WGS) entry which is preliminary data.</text>
</comment>
<dbReference type="Proteomes" id="UP001153269">
    <property type="component" value="Unassembled WGS sequence"/>
</dbReference>
<organism evidence="1 2">
    <name type="scientific">Pleuronectes platessa</name>
    <name type="common">European plaice</name>
    <dbReference type="NCBI Taxonomy" id="8262"/>
    <lineage>
        <taxon>Eukaryota</taxon>
        <taxon>Metazoa</taxon>
        <taxon>Chordata</taxon>
        <taxon>Craniata</taxon>
        <taxon>Vertebrata</taxon>
        <taxon>Euteleostomi</taxon>
        <taxon>Actinopterygii</taxon>
        <taxon>Neopterygii</taxon>
        <taxon>Teleostei</taxon>
        <taxon>Neoteleostei</taxon>
        <taxon>Acanthomorphata</taxon>
        <taxon>Carangaria</taxon>
        <taxon>Pleuronectiformes</taxon>
        <taxon>Pleuronectoidei</taxon>
        <taxon>Pleuronectidae</taxon>
        <taxon>Pleuronectes</taxon>
    </lineage>
</organism>
<gene>
    <name evidence="1" type="ORF">PLEPLA_LOCUS41858</name>
</gene>
<keyword evidence="2" id="KW-1185">Reference proteome</keyword>
<proteinExistence type="predicted"/>
<accession>A0A9N7Z861</accession>
<sequence length="146" mass="16500">MARHQDIDYEMASVIGFTGKVLPRWTTGTNHQRFGEDVRASACNWTAKEWTRLYLQAIKDGPRSNLRALQWTSNASKAFIAAYTASSPHWPAIVFSDFVATAPHFVSSWPWCRIGDVRSQVQVCFGEQGKLCGRRKISAHSKKLLE</sequence>